<accession>A0ABR2XTR9</accession>
<evidence type="ECO:0000313" key="5">
    <source>
        <dbReference type="EMBL" id="KAK9777069.1"/>
    </source>
</evidence>
<organism evidence="5 6">
    <name type="scientific">Seiridium cardinale</name>
    <dbReference type="NCBI Taxonomy" id="138064"/>
    <lineage>
        <taxon>Eukaryota</taxon>
        <taxon>Fungi</taxon>
        <taxon>Dikarya</taxon>
        <taxon>Ascomycota</taxon>
        <taxon>Pezizomycotina</taxon>
        <taxon>Sordariomycetes</taxon>
        <taxon>Xylariomycetidae</taxon>
        <taxon>Amphisphaeriales</taxon>
        <taxon>Sporocadaceae</taxon>
        <taxon>Seiridium</taxon>
    </lineage>
</organism>
<dbReference type="Gene3D" id="3.30.559.10">
    <property type="entry name" value="Chloramphenicol acetyltransferase-like domain"/>
    <property type="match status" value="5"/>
</dbReference>
<dbReference type="SUPFAM" id="SSF56801">
    <property type="entry name" value="Acetyl-CoA synthetase-like"/>
    <property type="match status" value="4"/>
</dbReference>
<evidence type="ECO:0000256" key="3">
    <source>
        <dbReference type="ARBA" id="ARBA00022598"/>
    </source>
</evidence>
<name>A0ABR2XTR9_9PEZI</name>
<dbReference type="InterPro" id="IPR020845">
    <property type="entry name" value="AMP-binding_CS"/>
</dbReference>
<keyword evidence="3" id="KW-0436">Ligase</keyword>
<dbReference type="Gene3D" id="3.30.559.30">
    <property type="entry name" value="Nonribosomal peptide synthetase, condensation domain"/>
    <property type="match status" value="5"/>
</dbReference>
<protein>
    <submittedName>
        <fullName evidence="5">Carrier domain-containing protein</fullName>
    </submittedName>
</protein>
<sequence>MGSLDPTVSLQLDALADKCTPDFPIDRVVETIWAITRYVYTRDSEVRFVRYYVMNPQETSDLIGRQLRPPSTRYYRVCEDTSVVGVLETGSDILGEESRGRDQEVESSAPPMLQIVRKMALWAAQGASAPDLRSEVGKTELKRQDYEYLVLICDTFKRITQSIIEDWTTPIRQLHFLGDANRSCIVNTASAPAEVSDSTLCDILTQQSRQRPSKTALEAWDGHLTYAELLNLSQCMAKFLLQQGIMPGERVGISMKKSKWYPVAFWGTLMAGCTVVPLDIRNPRNRTESLLARVKARYVIMDESTSPVLSDADIGVLFCHADILESIAACNPHALPSMPGPSSEAVILFTSGSTGLPKGVIIEHGPMYTGMAEIAASLALQETSRIFQFSPFVFDVSILDICATMLMGGCVCMPSEEDRLDNLPAALRETRVTHATLTSTVMSRIVPEDVPDLRHMVAIGEPLSKENFIRWNPHVHITTAYGLVETVVMDSFGRSEDLASDFRNIGKGEGTCLWIIDQDNPDSLLPVGAVGEILIEGSLLARGYMNDPERTAERFIQAPPWLEEFRGKNNRCCRSGDLGVRNADGTVLYLGRKDTQVKIGGQRVELGEIESNIIATESFLTTVAVEKGELVNRGGVETLVAFFVGSHPSDDVPANLLSMNTSLRKMAQNAQSKLFESLPRYMVPSLFIPIRDIPRNANGKRDRNVLRSWVSELTEEQISAYQLRDSSTYRPPQTPEETLLQQLWANVLRAPEAVIGSHDEFFKCGGDSIRAIELAAAVRQHGRSLTVTRIFEHPVLRDMALFLGNIENTEIMVQPLSLLGDAVSTVASIHDAARICQVPEELIEDLYPATPMQEALMSISAHRSNVYTHRLVFKIPESLDIPRFQRSWEMLVAAQPILRTRIVTLPQAGTIQVVLRSDISWNPSSALDQFIHYDEITPFAYGSALTRYAIVRDDQNVMYFAWSGHHATSDGWSRPAMFEELGEIYVRGYAHKSTPFTPFIQYLSNLDLQTADDFWKEQFPDIVEPFPRLPSASYSPEARSVRTLGIEFDRPAAPHVTTATLIQGAWALVTAAYGNDVEAVFGVTLSGRDAPAYGVTQTLGITITTVPVRIILDQTNTLLGYLQETQRYMSRVKEYQHVGLQRIRRLSPEAQSATRFQNLLVVQPANEEKDHEGLVKIGLELVKREEKDTRDFALTVQCVIGEDGNSMHIKAHYDDQVVTEQEIDSMLHLFQHVVKQLATESTDRSLYDLDKMSPHDLNLIKTWNFKMPSAVEETLHGLIQAQATKTPDALALDGPAGTMTYAELDFLSSQLAYYLQQNGGVSIESRVTLCFAKSEIPIIAMLATLKSGGTCASTNPEHPTARLLEQNKDLQSTVVLCDEANVSRFVGNVSRVISVTSLLLDNLKTTPTVAPRVPIFPNNAAFVVYTSGSTGKPKGSVLEHRSLATEFLALGRRVGMGPHSRSLQFSSYTFDAHILEIIGTLIHGGCICVISDYERMNSLSQTMNERKVNFALLTKTVSRLLEPEQVPTLKTLILSGEPNGHSEYRRWAGQVRLFNGLGPSECTPLVCVTQSPVGAEDDPANIGHALACHLWITDHRRPDRLVPVGCLGELTVEGPIVGRGYVNRPKQNAASFIHDPAWSQDGSGRKRRFYRTGDLARMNTEGSITFIGRADNQVKIHGQRVELGEVEDCLRQCSSAFVASLVDVLEISSRGGAASLTVFCRLSDSERNKAVRSDSQEGSIVALNEETRSIFKEAQAKLADLLPRHMVPSLFIPVTDLPLNSSGKLDRKTLLRWAAMLSTDNMAQYYLTDLTQSREPETEPERVLQSLWAKVLSLSPRMIHAEDNFFRLGGDSVTSMRLIAEARAEGISMTVADVFRVPMLKDMALAMRESHHEVDSNDVNTYTPMSLIKDKVALDECIREAAEDCGVSAALVEDIYPCNPSQEALMAVSSHRPRAYTYQLILKLPDTMDLDRYKSAWDTLVAAHAIFRTRIIFRPGLGSLQVALRSGIEWASVTDMSLSEYLERRGALFVQYGSELCKFAIVHHGGETIFVATLHHALYDGWSLMRTYEEFTHIYKTGTIQTSVVPYPRFCGHLHCINQEEIDTFWRRQFPNVVKSYPELPSHHYVPRPQSFKSSSIPLNRKVGSEVTLATIVQTAWGILMTKYSDNDEVIFGLLLSGRDTPVDGITDIIGPTIATVPMRMVFDRSSTLGGTLETVQRQTAETKKYQHTGMQRIRRLSPQASAAVDFHSLLVIHTMGDTEITSPLKNLGLQVMSSNAEEFMDLALTADCTIKAGELHVTINYDDHIIAHEQAEFMLNQLGHISSLLLGEHDQERLSDLDLVSPYDIQQLNVWNSEIPDFEPHTLHNLVETQARKTPDTIAISSFDGEYTYKELDVAADKLAGFLVSIGVGPEKSVALSFRKSRLAVVAILAVLKSGGVCVSLNWEHPLSRRVDICREIEAVAVLCDADQEEEYAGVLSNTLTVTSASISAKFSQPTCDWVRPAALPNSAAFIVYTSGSTGKPKGCVLEHHSICLAQKVHARTTNVTATTRTLQFAAYSFDAHVLEIFGTLIHGGVVCIVSDDERMNGLVGAINSRKATRLHQTPTVAQMIEPSLVPTVDLILLGAEPLTYKVVDMWTTAPGVQAVQAYAPSETSNIATANFNLGKDKDPANIGHPCGCAVWITEQDNPDRLMPVGSVGEILIEGHAVGRGYLKRPDATAAAFIENPAWSRASNHRGRSRRFYRTGDMAYFNPDGSIHYVGRTDTQVKIHGQRVELREIEYLIHQRLPAGSEAVVEIVDFKSLAVLTAFIKLPDFVKCKEDDLIVSDKEQLSAFGTVVQQLERYLPERLPQYMVPSAFVPISHMPTSASTKIERKRLRLLAKTLDQDIFLRKTTDIVKQMPVNDIEAALQRVWSVILGHETAQIGTNEPFMSLGGDSITAMQAVSECRRLGIQLLVSTILQKKTIQAIAIRCTVKTSFKPSTAPRAASQDNLPVDLAPIQKLYFEQESQDWTRFNQSFLCRVKQGASAGQIRHALEIVVARHTMLRTRFVRFGDDKKWMQYVVPMTSESYRFAQYMLDPKEAGKCGYVADYIDDKVRNSLRAMDISSGPIFCADLFALGSEDSILYLVAHHLVVDLVSWRIILNDLEQVLREGGLPSDLNPTFTFQDWVSLLERTFAKPEVSLSSVYPLPQPISNWDYWGVDRTENTLGNSIRQSFSLDADLTSLIIGQSNSAMRTKPLDIILGILMHSFRDTFKDRDVAPIFIEHHGREIPNDDSEDIDLSQTVGWFTTVYPVQIPISSSSTAIESIRLAKDTKSLVPKNGLPYFGFRHLSQEGEKLAHHTPAEILINFSGSFQQFEASDRLIQLETRIAAPNDESDPESHRFALIDLEVGVGQGVMKFSYTVHKHMLHMDKVQAWMAHFRASLKETLQQLAAQPPSYTLSDFPSLDHTYEALQDLLSQKLPQFGLAAEEAGVEDIYPCTSMQEGILLSQQTESEAYVLQHVWEFEEDLVPYDNFPVRLRQAWDSIVQRHTTLRTGIIEHAASGRHFVQVVLKNLPPSSFVISEAAISSASEISHRVELEEDSFWKHVPKLTLYSLNNGNRACSLKLSHVLMDGMSLDIFMQELTTSLTGENITSIPMDFRTYVHYELSKKDDSGIDYWLTYLQNLEPCHIPSDTRHKSPDISESYDYMQLPEHICDGLALVCKRLGITQAVFLQTAWAIVLGAFTGQDDVCFGYIASQRDTPLDGIDQAIGLLISMQVSRARIGGTVSDMLQNMNRDVISGLEHRNVSLALIRSSMGSSDIPLFNTCMTIRRRLGDTTSLEAKLPVKTVDGPERTEFAIALDASVGSTGAQIGMSFQITKISRDCARSIVGSLETVICSLMRDQNQPVADVELIGEYDRLNMETWNSPAPKMEPATLHGLVEQQARHTPDATATTGFDGEYSYAQLVAMADKLASHLITYGVAPEVRVVLCFAKSTWPIISMLATLKAGGVCCSVNPQHPDRRLLDICDDVGTTVVLCDRDSADRFQGHVAHVVTVDDDLFSGLQGTSDWIQPIVQPTNAAFVVYTSGSTGRPKGCVLEHHSVLKSQLVNGEAMQITPSSRVLQFATYTFDVSICEIFAPLVKGACVCVISDAERDSDLAAAINARQADWFMLTPSVAQLVSPSDVPTLKTLVFGGEALSRDAIDIWSPHVHIANMWGPTECGNSACINPDVTGTTDPLNIGRPSMHRIWVTEQNNPHRLVPVGCVGELVAEGPMLGRGYINRPEATAAAFVTNLAWSRDGTHLTRRFYRTGDLGRFNRDGTVTFVGRADSQVKINGQRVELGEIQHQIAQLLPNGYEVIVELTHFGARLNRVLTAFIKRDEAVPNNLDPSELGVKDSQQLQRFKNLIKDVEQSLCAVLPQYMLPIAYIPVYYIPKTPSAKADRRRLRDFAEHLTADSAFVRGSDSNKRGPCNEMERDLQVVFAELLNQSLSYVSMDDTFMALGGDSITAMRAAAACRKLGISLPVSLILRQKTIARIAPHCVRLQEQTRSAHVRSPPPKMGPGLGLLSKEHLAQMGFQSTSEIASVSLVSAFQTLYLQGHLAIPQRHWMYFYIDLPSDIDVDRLRSACFNIVQRHSLMRSVFVKSPQGFLQVTLKTLHPEMEFHVSQDDMTTVMEQLFLGHLAEPAVLGKPFVYFKILRATAQVRLLIRVSHAQFDGLSWAPFMEDFTALYDGQSLPRPIEYTSFLVHAEERRAEAAAYWRSLLEGAEPTPIIQVNAPPPFADKGVIRIEKTVPHFKVVEDVTPATTFNAAVALLLQSRTGISDVTFGRLTSGRAGLSAEFQNVIGPCVNLTPVRVHIRPGSRGSDVLQSIHQQYIDTLPHETMALDDIIRDCTNWQTSFSEFPIITQYLSHEEGSEAALSDGRRLRINVWDPVSVDPFPWSLCLGAFPGPGGVKISVAANSKYIRRATVEIIVDELIATINRITRC</sequence>
<dbReference type="InterPro" id="IPR036736">
    <property type="entry name" value="ACP-like_sf"/>
</dbReference>
<dbReference type="CDD" id="cd19542">
    <property type="entry name" value="CT_NRPS-like"/>
    <property type="match status" value="2"/>
</dbReference>
<dbReference type="PROSITE" id="PS50075">
    <property type="entry name" value="CARRIER"/>
    <property type="match status" value="4"/>
</dbReference>
<feature type="domain" description="Carrier" evidence="4">
    <location>
        <begin position="4451"/>
        <end position="4527"/>
    </location>
</feature>
<evidence type="ECO:0000259" key="4">
    <source>
        <dbReference type="PROSITE" id="PS50075"/>
    </source>
</evidence>
<feature type="domain" description="Carrier" evidence="4">
    <location>
        <begin position="1815"/>
        <end position="1891"/>
    </location>
</feature>
<dbReference type="Gene3D" id="3.30.300.30">
    <property type="match status" value="4"/>
</dbReference>
<dbReference type="InterPro" id="IPR042099">
    <property type="entry name" value="ANL_N_sf"/>
</dbReference>
<dbReference type="EMBL" id="JARVKM010000023">
    <property type="protein sequence ID" value="KAK9777069.1"/>
    <property type="molecule type" value="Genomic_DNA"/>
</dbReference>
<dbReference type="Pfam" id="PF00668">
    <property type="entry name" value="Condensation"/>
    <property type="match status" value="5"/>
</dbReference>
<comment type="caution">
    <text evidence="5">The sequence shown here is derived from an EMBL/GenBank/DDBJ whole genome shotgun (WGS) entry which is preliminary data.</text>
</comment>
<dbReference type="Pfam" id="PF00501">
    <property type="entry name" value="AMP-binding"/>
    <property type="match status" value="4"/>
</dbReference>
<gene>
    <name evidence="5" type="ORF">SCAR479_06137</name>
</gene>
<dbReference type="Pfam" id="PF00550">
    <property type="entry name" value="PP-binding"/>
    <property type="match status" value="4"/>
</dbReference>
<dbReference type="InterPro" id="IPR023213">
    <property type="entry name" value="CAT-like_dom_sf"/>
</dbReference>
<reference evidence="5 6" key="1">
    <citation type="submission" date="2024-02" db="EMBL/GenBank/DDBJ databases">
        <title>First draft genome assembly of two strains of Seiridium cardinale.</title>
        <authorList>
            <person name="Emiliani G."/>
            <person name="Scali E."/>
        </authorList>
    </citation>
    <scope>NUCLEOTIDE SEQUENCE [LARGE SCALE GENOMIC DNA]</scope>
    <source>
        <strain evidence="5 6">BM-138-000479</strain>
    </source>
</reference>
<dbReference type="PANTHER" id="PTHR45527:SF16">
    <property type="entry name" value="NONRIBOSOMAL PEPTIDE SYNTHASE ATNA-RELATED"/>
    <property type="match status" value="1"/>
</dbReference>
<dbReference type="CDD" id="cd05918">
    <property type="entry name" value="A_NRPS_SidN3_like"/>
    <property type="match status" value="4"/>
</dbReference>
<keyword evidence="6" id="KW-1185">Reference proteome</keyword>
<dbReference type="SMART" id="SM01294">
    <property type="entry name" value="PKS_PP_betabranch"/>
    <property type="match status" value="1"/>
</dbReference>
<evidence type="ECO:0000256" key="1">
    <source>
        <dbReference type="ARBA" id="ARBA00022450"/>
    </source>
</evidence>
<dbReference type="Gene3D" id="3.40.50.12780">
    <property type="entry name" value="N-terminal domain of ligase-like"/>
    <property type="match status" value="4"/>
</dbReference>
<dbReference type="InterPro" id="IPR009081">
    <property type="entry name" value="PP-bd_ACP"/>
</dbReference>
<dbReference type="SUPFAM" id="SSF47336">
    <property type="entry name" value="ACP-like"/>
    <property type="match status" value="4"/>
</dbReference>
<dbReference type="NCBIfam" id="TIGR01733">
    <property type="entry name" value="AA-adenyl-dom"/>
    <property type="match status" value="3"/>
</dbReference>
<feature type="domain" description="Carrier" evidence="4">
    <location>
        <begin position="731"/>
        <end position="807"/>
    </location>
</feature>
<dbReference type="Proteomes" id="UP001465668">
    <property type="component" value="Unassembled WGS sequence"/>
</dbReference>
<proteinExistence type="predicted"/>
<dbReference type="InterPro" id="IPR045851">
    <property type="entry name" value="AMP-bd_C_sf"/>
</dbReference>
<dbReference type="InterPro" id="IPR006162">
    <property type="entry name" value="Ppantetheine_attach_site"/>
</dbReference>
<dbReference type="SUPFAM" id="SSF52777">
    <property type="entry name" value="CoA-dependent acyltransferases"/>
    <property type="match status" value="10"/>
</dbReference>
<evidence type="ECO:0000313" key="6">
    <source>
        <dbReference type="Proteomes" id="UP001465668"/>
    </source>
</evidence>
<feature type="domain" description="Carrier" evidence="4">
    <location>
        <begin position="2899"/>
        <end position="2975"/>
    </location>
</feature>
<evidence type="ECO:0000256" key="2">
    <source>
        <dbReference type="ARBA" id="ARBA00022553"/>
    </source>
</evidence>
<dbReference type="PROSITE" id="PS00012">
    <property type="entry name" value="PHOSPHOPANTETHEINE"/>
    <property type="match status" value="2"/>
</dbReference>
<keyword evidence="2" id="KW-0597">Phosphoprotein</keyword>
<dbReference type="CDD" id="cd19545">
    <property type="entry name" value="FUM14_C_NRPS-like"/>
    <property type="match status" value="2"/>
</dbReference>
<dbReference type="SMART" id="SM00823">
    <property type="entry name" value="PKS_PP"/>
    <property type="match status" value="4"/>
</dbReference>
<dbReference type="Gene3D" id="1.10.1200.10">
    <property type="entry name" value="ACP-like"/>
    <property type="match status" value="4"/>
</dbReference>
<dbReference type="InterPro" id="IPR001242">
    <property type="entry name" value="Condensation_dom"/>
</dbReference>
<dbReference type="InterPro" id="IPR000873">
    <property type="entry name" value="AMP-dep_synth/lig_dom"/>
</dbReference>
<dbReference type="InterPro" id="IPR010071">
    <property type="entry name" value="AA_adenyl_dom"/>
</dbReference>
<dbReference type="NCBIfam" id="NF003417">
    <property type="entry name" value="PRK04813.1"/>
    <property type="match status" value="4"/>
</dbReference>
<keyword evidence="1" id="KW-0596">Phosphopantetheine</keyword>
<dbReference type="PANTHER" id="PTHR45527">
    <property type="entry name" value="NONRIBOSOMAL PEPTIDE SYNTHETASE"/>
    <property type="match status" value="1"/>
</dbReference>
<dbReference type="PROSITE" id="PS00455">
    <property type="entry name" value="AMP_BINDING"/>
    <property type="match status" value="4"/>
</dbReference>
<dbReference type="InterPro" id="IPR020806">
    <property type="entry name" value="PKS_PP-bd"/>
</dbReference>